<reference evidence="1 2" key="1">
    <citation type="submission" date="2019-05" db="EMBL/GenBank/DDBJ databases">
        <authorList>
            <consortium name="Pathogen Informatics"/>
        </authorList>
    </citation>
    <scope>NUCLEOTIDE SEQUENCE [LARGE SCALE GENOMIC DNA]</scope>
    <source>
        <strain evidence="1 2">NCTC12204</strain>
    </source>
</reference>
<protein>
    <submittedName>
        <fullName evidence="1">Uncharacterized protein</fullName>
    </submittedName>
</protein>
<comment type="caution">
    <text evidence="1">The sequence shown here is derived from an EMBL/GenBank/DDBJ whole genome shotgun (WGS) entry which is preliminary data.</text>
</comment>
<organism evidence="1 2">
    <name type="scientific">Enterococcus hirae</name>
    <dbReference type="NCBI Taxonomy" id="1354"/>
    <lineage>
        <taxon>Bacteria</taxon>
        <taxon>Bacillati</taxon>
        <taxon>Bacillota</taxon>
        <taxon>Bacilli</taxon>
        <taxon>Lactobacillales</taxon>
        <taxon>Enterococcaceae</taxon>
        <taxon>Enterococcus</taxon>
    </lineage>
</organism>
<dbReference type="GeneID" id="56787751"/>
<accession>A0A1V8X667</accession>
<dbReference type="Proteomes" id="UP000352698">
    <property type="component" value="Unassembled WGS sequence"/>
</dbReference>
<evidence type="ECO:0000313" key="1">
    <source>
        <dbReference type="EMBL" id="VTQ63250.1"/>
    </source>
</evidence>
<dbReference type="STRING" id="1354.A6P53_05185"/>
<evidence type="ECO:0000313" key="2">
    <source>
        <dbReference type="Proteomes" id="UP000352698"/>
    </source>
</evidence>
<name>A0A1V8X667_ENTHR</name>
<dbReference type="RefSeq" id="WP_010737435.1">
    <property type="nucleotide sequence ID" value="NZ_AP027299.1"/>
</dbReference>
<sequence>MEEAAVCAQCFLMDLSPEETSRLYNDLLSIKDVYLCNKDTSFYTFRKIRRAAKRHTECRKRTFEYQTFSEHQLVISQIHEQKLFKNHYRIQVTYDQQEFDYTFIEELLSLLHTKHFNYSAQALYG</sequence>
<proteinExistence type="predicted"/>
<dbReference type="AlphaFoldDB" id="A0A1V8X667"/>
<gene>
    <name evidence="1" type="ORF">NCTC12204_01210</name>
</gene>
<dbReference type="EMBL" id="CABEEP010000001">
    <property type="protein sequence ID" value="VTQ63250.1"/>
    <property type="molecule type" value="Genomic_DNA"/>
</dbReference>